<sequence>HYAIHSLEIETLDRFFLEIGQSPPFYSRPYSNYQYLRYLRRVESRKNELSPHNRALLNKLLLRLSRQEDKFTFFIPVLESNVRLQYQNKEITDFDKYLYYRKSLDYSPIINLIMRQYIIKYYLL</sequence>
<name>A0A0F9H723_9ZZZZ</name>
<reference evidence="1" key="1">
    <citation type="journal article" date="2015" name="Nature">
        <title>Complex archaea that bridge the gap between prokaryotes and eukaryotes.</title>
        <authorList>
            <person name="Spang A."/>
            <person name="Saw J.H."/>
            <person name="Jorgensen S.L."/>
            <person name="Zaremba-Niedzwiedzka K."/>
            <person name="Martijn J."/>
            <person name="Lind A.E."/>
            <person name="van Eijk R."/>
            <person name="Schleper C."/>
            <person name="Guy L."/>
            <person name="Ettema T.J."/>
        </authorList>
    </citation>
    <scope>NUCLEOTIDE SEQUENCE</scope>
</reference>
<protein>
    <submittedName>
        <fullName evidence="1">Uncharacterized protein</fullName>
    </submittedName>
</protein>
<accession>A0A0F9H723</accession>
<dbReference type="EMBL" id="LAZR01025698">
    <property type="protein sequence ID" value="KKL71077.1"/>
    <property type="molecule type" value="Genomic_DNA"/>
</dbReference>
<evidence type="ECO:0000313" key="1">
    <source>
        <dbReference type="EMBL" id="KKL71077.1"/>
    </source>
</evidence>
<dbReference type="AlphaFoldDB" id="A0A0F9H723"/>
<organism evidence="1">
    <name type="scientific">marine sediment metagenome</name>
    <dbReference type="NCBI Taxonomy" id="412755"/>
    <lineage>
        <taxon>unclassified sequences</taxon>
        <taxon>metagenomes</taxon>
        <taxon>ecological metagenomes</taxon>
    </lineage>
</organism>
<comment type="caution">
    <text evidence="1">The sequence shown here is derived from an EMBL/GenBank/DDBJ whole genome shotgun (WGS) entry which is preliminary data.</text>
</comment>
<gene>
    <name evidence="1" type="ORF">LCGC14_2098530</name>
</gene>
<feature type="non-terminal residue" evidence="1">
    <location>
        <position position="1"/>
    </location>
</feature>
<proteinExistence type="predicted"/>